<dbReference type="Gene3D" id="1.20.5.2950">
    <property type="match status" value="1"/>
</dbReference>
<evidence type="ECO:0000313" key="1">
    <source>
        <dbReference type="EMBL" id="MFD1799500.1"/>
    </source>
</evidence>
<comment type="caution">
    <text evidence="1">The sequence shown here is derived from an EMBL/GenBank/DDBJ whole genome shotgun (WGS) entry which is preliminary data.</text>
</comment>
<protein>
    <submittedName>
        <fullName evidence="1">Uncharacterized protein</fullName>
    </submittedName>
</protein>
<proteinExistence type="predicted"/>
<organism evidence="1 2">
    <name type="scientific">Carnobacterium antarcticum</name>
    <dbReference type="NCBI Taxonomy" id="2126436"/>
    <lineage>
        <taxon>Bacteria</taxon>
        <taxon>Bacillati</taxon>
        <taxon>Bacillota</taxon>
        <taxon>Bacilli</taxon>
        <taxon>Lactobacillales</taxon>
        <taxon>Carnobacteriaceae</taxon>
        <taxon>Carnobacterium</taxon>
    </lineage>
</organism>
<reference evidence="2" key="1">
    <citation type="journal article" date="2019" name="Int. J. Syst. Evol. Microbiol.">
        <title>The Global Catalogue of Microorganisms (GCM) 10K type strain sequencing project: providing services to taxonomists for standard genome sequencing and annotation.</title>
        <authorList>
            <consortium name="The Broad Institute Genomics Platform"/>
            <consortium name="The Broad Institute Genome Sequencing Center for Infectious Disease"/>
            <person name="Wu L."/>
            <person name="Ma J."/>
        </authorList>
    </citation>
    <scope>NUCLEOTIDE SEQUENCE [LARGE SCALE GENOMIC DNA]</scope>
    <source>
        <strain evidence="2">KCTC 42143</strain>
    </source>
</reference>
<dbReference type="Proteomes" id="UP001597285">
    <property type="component" value="Unassembled WGS sequence"/>
</dbReference>
<name>A0ABW4NMY1_9LACT</name>
<keyword evidence="2" id="KW-1185">Reference proteome</keyword>
<accession>A0ABW4NMY1</accession>
<dbReference type="RefSeq" id="WP_058918314.1">
    <property type="nucleotide sequence ID" value="NZ_JBHSQC010000025.1"/>
</dbReference>
<gene>
    <name evidence="1" type="ORF">ACFSBK_06500</name>
</gene>
<sequence>MSIEAIQYVQEAEERAGKLETDSDAEVKRIKELTEETMADHQSRLSSKLAEYEKEQQKRYDQEIEHIKKQVDEEISAKAAELDHSAKVNETDVVNDIVKEVIHRYGNS</sequence>
<dbReference type="EMBL" id="JBHUFF010000013">
    <property type="protein sequence ID" value="MFD1799500.1"/>
    <property type="molecule type" value="Genomic_DNA"/>
</dbReference>
<evidence type="ECO:0000313" key="2">
    <source>
        <dbReference type="Proteomes" id="UP001597285"/>
    </source>
</evidence>